<name>A0A9P8G7Y9_AURME</name>
<comment type="similarity">
    <text evidence="1">Belongs to the multicopper oxidase family.</text>
</comment>
<proteinExistence type="inferred from homology"/>
<sequence length="156" mass="16854">MPSEFENMNGMLTDGSPQAAAVAGNNAQRIGHICKKALFREYTDGSFTQQSTRPEWLGISGPNIRAEVGDTDKVIFKNMAAHSHTMHPHGFRYTKEDEGLSGAGKDFGGNAVMPESTWLYTWKVPEPAGSGSLDPPSLAWRSYSDAAGTQDVFSGL</sequence>
<dbReference type="SUPFAM" id="SSF49503">
    <property type="entry name" value="Cupredoxins"/>
    <property type="match status" value="1"/>
</dbReference>
<dbReference type="GO" id="GO:0005507">
    <property type="term" value="F:copper ion binding"/>
    <property type="evidence" value="ECO:0007669"/>
    <property type="project" value="InterPro"/>
</dbReference>
<dbReference type="InterPro" id="IPR008972">
    <property type="entry name" value="Cupredoxin"/>
</dbReference>
<dbReference type="AlphaFoldDB" id="A0A9P8G7Y9"/>
<dbReference type="OrthoDB" id="5170668at2759"/>
<organism evidence="3 4">
    <name type="scientific">Aureobasidium melanogenum</name>
    <name type="common">Aureobasidium pullulans var. melanogenum</name>
    <dbReference type="NCBI Taxonomy" id="46634"/>
    <lineage>
        <taxon>Eukaryota</taxon>
        <taxon>Fungi</taxon>
        <taxon>Dikarya</taxon>
        <taxon>Ascomycota</taxon>
        <taxon>Pezizomycotina</taxon>
        <taxon>Dothideomycetes</taxon>
        <taxon>Dothideomycetidae</taxon>
        <taxon>Dothideales</taxon>
        <taxon>Saccotheciaceae</taxon>
        <taxon>Aureobasidium</taxon>
    </lineage>
</organism>
<feature type="domain" description="Plastocyanin-like" evidence="2">
    <location>
        <begin position="60"/>
        <end position="130"/>
    </location>
</feature>
<evidence type="ECO:0000313" key="3">
    <source>
        <dbReference type="EMBL" id="KAH0210986.1"/>
    </source>
</evidence>
<evidence type="ECO:0000256" key="1">
    <source>
        <dbReference type="ARBA" id="ARBA00010609"/>
    </source>
</evidence>
<dbReference type="InterPro" id="IPR011707">
    <property type="entry name" value="Cu-oxidase-like_N"/>
</dbReference>
<gene>
    <name evidence="3" type="ORF">KCV03_g9868</name>
</gene>
<protein>
    <recommendedName>
        <fullName evidence="2">Plastocyanin-like domain-containing protein</fullName>
    </recommendedName>
</protein>
<comment type="caution">
    <text evidence="3">The sequence shown here is derived from an EMBL/GenBank/DDBJ whole genome shotgun (WGS) entry which is preliminary data.</text>
</comment>
<reference evidence="3" key="1">
    <citation type="journal article" date="2021" name="J Fungi (Basel)">
        <title>Virulence traits and population genomics of the black yeast Aureobasidium melanogenum.</title>
        <authorList>
            <person name="Cernosa A."/>
            <person name="Sun X."/>
            <person name="Gostincar C."/>
            <person name="Fang C."/>
            <person name="Gunde-Cimerman N."/>
            <person name="Song Z."/>
        </authorList>
    </citation>
    <scope>NUCLEOTIDE SEQUENCE</scope>
    <source>
        <strain evidence="3">EXF-8016</strain>
    </source>
</reference>
<feature type="non-terminal residue" evidence="3">
    <location>
        <position position="1"/>
    </location>
</feature>
<reference evidence="3" key="2">
    <citation type="submission" date="2021-08" db="EMBL/GenBank/DDBJ databases">
        <authorList>
            <person name="Gostincar C."/>
            <person name="Sun X."/>
            <person name="Song Z."/>
            <person name="Gunde-Cimerman N."/>
        </authorList>
    </citation>
    <scope>NUCLEOTIDE SEQUENCE</scope>
    <source>
        <strain evidence="3">EXF-8016</strain>
    </source>
</reference>
<dbReference type="Proteomes" id="UP000767238">
    <property type="component" value="Unassembled WGS sequence"/>
</dbReference>
<evidence type="ECO:0000313" key="4">
    <source>
        <dbReference type="Proteomes" id="UP000767238"/>
    </source>
</evidence>
<accession>A0A9P8G7Y9</accession>
<dbReference type="Pfam" id="PF07732">
    <property type="entry name" value="Cu-oxidase_3"/>
    <property type="match status" value="1"/>
</dbReference>
<dbReference type="Gene3D" id="2.60.40.420">
    <property type="entry name" value="Cupredoxins - blue copper proteins"/>
    <property type="match status" value="1"/>
</dbReference>
<evidence type="ECO:0000259" key="2">
    <source>
        <dbReference type="Pfam" id="PF07732"/>
    </source>
</evidence>
<dbReference type="EMBL" id="JAHFYH010000150">
    <property type="protein sequence ID" value="KAH0210986.1"/>
    <property type="molecule type" value="Genomic_DNA"/>
</dbReference>